<name>A0ABZ3J5V3_SPOA4</name>
<keyword evidence="3" id="KW-1185">Reference proteome</keyword>
<evidence type="ECO:0000313" key="2">
    <source>
        <dbReference type="EMBL" id="XFO73764.1"/>
    </source>
</evidence>
<dbReference type="RefSeq" id="WP_093796055.1">
    <property type="nucleotide sequence ID" value="NZ_CP155571.1"/>
</dbReference>
<evidence type="ECO:0000313" key="3">
    <source>
        <dbReference type="Proteomes" id="UP000216052"/>
    </source>
</evidence>
<feature type="transmembrane region" description="Helical" evidence="1">
    <location>
        <begin position="84"/>
        <end position="102"/>
    </location>
</feature>
<keyword evidence="1" id="KW-1133">Transmembrane helix</keyword>
<feature type="transmembrane region" description="Helical" evidence="1">
    <location>
        <begin position="108"/>
        <end position="126"/>
    </location>
</feature>
<organism evidence="2 3">
    <name type="scientific">Sporomusa acidovorans (strain ATCC 49682 / DSM 3132 / Mol)</name>
    <dbReference type="NCBI Taxonomy" id="1123286"/>
    <lineage>
        <taxon>Bacteria</taxon>
        <taxon>Bacillati</taxon>
        <taxon>Bacillota</taxon>
        <taxon>Negativicutes</taxon>
        <taxon>Selenomonadales</taxon>
        <taxon>Sporomusaceae</taxon>
        <taxon>Sporomusa</taxon>
    </lineage>
</organism>
<feature type="transmembrane region" description="Helical" evidence="1">
    <location>
        <begin position="52"/>
        <end position="72"/>
    </location>
</feature>
<protein>
    <submittedName>
        <fullName evidence="2">Uncharacterized protein</fullName>
    </submittedName>
</protein>
<proteinExistence type="predicted"/>
<sequence>MSIFSNASDSAVEQFYLKEDLLHTKIAIMAAICFCLLFIRNDYIFFGISPRFYQAVLARIIFVAISLGALVSFNRIKTYQQHEWLIYIWCSVFILLCTYINLTRQDDNINFTYLDTVVVVLITIYFPGNIVGKSILAG</sequence>
<keyword evidence="1" id="KW-0812">Transmembrane</keyword>
<feature type="transmembrane region" description="Helical" evidence="1">
    <location>
        <begin position="21"/>
        <end position="40"/>
    </location>
</feature>
<reference evidence="2" key="1">
    <citation type="submission" date="2024-05" db="EMBL/GenBank/DDBJ databases">
        <title>Isolation and characterization of Sporomusa carbonis sp. nov., a carboxydotrophic hydrogenogen in the genus of Sporomusa isolated from a charcoal burning pile.</title>
        <authorList>
            <person name="Boeer T."/>
            <person name="Rosenbaum F."/>
            <person name="Eysell L."/>
            <person name="Mueller V."/>
            <person name="Daniel R."/>
            <person name="Poehlein A."/>
        </authorList>
    </citation>
    <scope>NUCLEOTIDE SEQUENCE [LARGE SCALE GENOMIC DNA]</scope>
    <source>
        <strain evidence="2">DSM 3132</strain>
    </source>
</reference>
<dbReference type="Proteomes" id="UP000216052">
    <property type="component" value="Chromosome"/>
</dbReference>
<keyword evidence="1" id="KW-0472">Membrane</keyword>
<accession>A0ABZ3J5V3</accession>
<gene>
    <name evidence="2" type="ORF">SPACI_038710</name>
</gene>
<dbReference type="EMBL" id="CP155571">
    <property type="protein sequence ID" value="XFO73764.1"/>
    <property type="molecule type" value="Genomic_DNA"/>
</dbReference>
<evidence type="ECO:0000256" key="1">
    <source>
        <dbReference type="SAM" id="Phobius"/>
    </source>
</evidence>